<dbReference type="Proteomes" id="UP000003254">
    <property type="component" value="Unassembled WGS sequence"/>
</dbReference>
<comment type="function">
    <text evidence="7">Catalyzes the transfer of the diacylglyceryl group from phosphatidylglycerol to the sulfhydryl group of the N-terminal cysteine of a prolipoprotein, the first step in the formation of mature lipoproteins.</text>
</comment>
<organism evidence="8 9">
    <name type="scientific">[Ruminococcus] lactaris ATCC 29176</name>
    <dbReference type="NCBI Taxonomy" id="471875"/>
    <lineage>
        <taxon>Bacteria</taxon>
        <taxon>Bacillati</taxon>
        <taxon>Bacillota</taxon>
        <taxon>Clostridia</taxon>
        <taxon>Lachnospirales</taxon>
        <taxon>Lachnospiraceae</taxon>
        <taxon>Mediterraneibacter</taxon>
    </lineage>
</organism>
<dbReference type="PANTHER" id="PTHR30589">
    <property type="entry name" value="PROLIPOPROTEIN DIACYLGLYCERYL TRANSFERASE"/>
    <property type="match status" value="1"/>
</dbReference>
<dbReference type="HOGENOM" id="CLU_013386_0_0_9"/>
<dbReference type="PANTHER" id="PTHR30589:SF0">
    <property type="entry name" value="PHOSPHATIDYLGLYCEROL--PROLIPOPROTEIN DIACYLGLYCERYL TRANSFERASE"/>
    <property type="match status" value="1"/>
</dbReference>
<dbReference type="GO" id="GO:0042158">
    <property type="term" value="P:lipoprotein biosynthetic process"/>
    <property type="evidence" value="ECO:0007669"/>
    <property type="project" value="UniProtKB-UniRule"/>
</dbReference>
<keyword evidence="3 7" id="KW-0808">Transferase</keyword>
<evidence type="ECO:0000256" key="5">
    <source>
        <dbReference type="ARBA" id="ARBA00022989"/>
    </source>
</evidence>
<sequence>MLILGRVTRSFYHSCASTRGVRPFDPGIFILVGRKKGDGVMHYDISFPHLGITLDHVGKSVDLFGVSIAYYGIIIGMAILIGFAIATSEAKRTRQNPEDYLDMGIIGVIAGIAGARIYYVIFSWDMYKDDLLDIFNLREGGLAIYGGVIAAVISVFVLAKVKHLSPFQIFDTIAMALLNGQMLGRWGNFFNREAFGEYTDRLFAMRLPVDAVRSGDITEKMREHMERINGVSYIQVHPTFLYESLWCAVLLIILVLYRKHKKYEGELFLLYLFGYGLGRVWIEGLRTDQLLLPEIGLPVSQLLAGALVIGTGIALLYLGRHHKNSPMHRSVTKYEPMPEKIKGKKPPKWNERLFKNMK</sequence>
<evidence type="ECO:0000256" key="7">
    <source>
        <dbReference type="HAMAP-Rule" id="MF_01147"/>
    </source>
</evidence>
<reference evidence="8 9" key="1">
    <citation type="submission" date="2008-08" db="EMBL/GenBank/DDBJ databases">
        <title>Draft genome sequence of Ruminococcus lactaris ATCC 29176.</title>
        <authorList>
            <person name="Sudarsanam P."/>
            <person name="Ley R."/>
            <person name="Guruge J."/>
            <person name="Turnbaugh P.J."/>
            <person name="Mahowald M."/>
            <person name="Liep D."/>
            <person name="Gordon J."/>
        </authorList>
    </citation>
    <scope>NUCLEOTIDE SEQUENCE [LARGE SCALE GENOMIC DNA]</scope>
    <source>
        <strain evidence="8 9">ATCC 29176</strain>
    </source>
</reference>
<comment type="caution">
    <text evidence="8">The sequence shown here is derived from an EMBL/GenBank/DDBJ whole genome shotgun (WGS) entry which is preliminary data.</text>
</comment>
<feature type="transmembrane region" description="Helical" evidence="7">
    <location>
        <begin position="240"/>
        <end position="258"/>
    </location>
</feature>
<feature type="transmembrane region" description="Helical" evidence="7">
    <location>
        <begin position="100"/>
        <end position="122"/>
    </location>
</feature>
<feature type="transmembrane region" description="Helical" evidence="7">
    <location>
        <begin position="265"/>
        <end position="282"/>
    </location>
</feature>
<feature type="transmembrane region" description="Helical" evidence="7">
    <location>
        <begin position="142"/>
        <end position="159"/>
    </location>
</feature>
<reference evidence="8 9" key="2">
    <citation type="submission" date="2008-08" db="EMBL/GenBank/DDBJ databases">
        <authorList>
            <person name="Fulton L."/>
            <person name="Clifton S."/>
            <person name="Fulton B."/>
            <person name="Xu J."/>
            <person name="Minx P."/>
            <person name="Pepin K.H."/>
            <person name="Johnson M."/>
            <person name="Bhonagiri V."/>
            <person name="Nash W.E."/>
            <person name="Mardis E.R."/>
            <person name="Wilson R.K."/>
        </authorList>
    </citation>
    <scope>NUCLEOTIDE SEQUENCE [LARGE SCALE GENOMIC DNA]</scope>
    <source>
        <strain evidence="8 9">ATCC 29176</strain>
    </source>
</reference>
<proteinExistence type="inferred from homology"/>
<evidence type="ECO:0000313" key="8">
    <source>
        <dbReference type="EMBL" id="EDY32683.1"/>
    </source>
</evidence>
<comment type="subcellular location">
    <subcellularLocation>
        <location evidence="7">Cell membrane</location>
        <topology evidence="7">Multi-pass membrane protein</topology>
    </subcellularLocation>
</comment>
<keyword evidence="8" id="KW-0449">Lipoprotein</keyword>
<dbReference type="EMBL" id="ABOU02000034">
    <property type="protein sequence ID" value="EDY32683.1"/>
    <property type="molecule type" value="Genomic_DNA"/>
</dbReference>
<dbReference type="InterPro" id="IPR001640">
    <property type="entry name" value="Lgt"/>
</dbReference>
<accession>B5CPS3</accession>
<evidence type="ECO:0000256" key="4">
    <source>
        <dbReference type="ARBA" id="ARBA00022692"/>
    </source>
</evidence>
<gene>
    <name evidence="7" type="primary">lgt</name>
    <name evidence="8" type="ORF">RUMLAC_01467</name>
</gene>
<feature type="binding site" evidence="7">
    <location>
        <position position="185"/>
    </location>
    <ligand>
        <name>a 1,2-diacyl-sn-glycero-3-phospho-(1'-sn-glycerol)</name>
        <dbReference type="ChEBI" id="CHEBI:64716"/>
    </ligand>
</feature>
<comment type="similarity">
    <text evidence="1 7">Belongs to the Lgt family.</text>
</comment>
<dbReference type="PROSITE" id="PS01311">
    <property type="entry name" value="LGT"/>
    <property type="match status" value="1"/>
</dbReference>
<keyword evidence="9" id="KW-1185">Reference proteome</keyword>
<protein>
    <recommendedName>
        <fullName evidence="7">Phosphatidylglycerol--prolipoprotein diacylglyceryl transferase</fullName>
        <ecNumber evidence="7">2.5.1.145</ecNumber>
    </recommendedName>
</protein>
<dbReference type="Pfam" id="PF01790">
    <property type="entry name" value="LGT"/>
    <property type="match status" value="1"/>
</dbReference>
<feature type="transmembrane region" description="Helical" evidence="7">
    <location>
        <begin position="302"/>
        <end position="319"/>
    </location>
</feature>
<evidence type="ECO:0000256" key="1">
    <source>
        <dbReference type="ARBA" id="ARBA00007150"/>
    </source>
</evidence>
<name>B5CPS3_9FIRM</name>
<dbReference type="GO" id="GO:0008961">
    <property type="term" value="F:phosphatidylglycerol-prolipoprotein diacylglyceryl transferase activity"/>
    <property type="evidence" value="ECO:0007669"/>
    <property type="project" value="UniProtKB-UniRule"/>
</dbReference>
<dbReference type="NCBIfam" id="TIGR00544">
    <property type="entry name" value="lgt"/>
    <property type="match status" value="1"/>
</dbReference>
<comment type="catalytic activity">
    <reaction evidence="7">
        <text>L-cysteinyl-[prolipoprotein] + a 1,2-diacyl-sn-glycero-3-phospho-(1'-sn-glycerol) = an S-1,2-diacyl-sn-glyceryl-L-cysteinyl-[prolipoprotein] + sn-glycerol 1-phosphate + H(+)</text>
        <dbReference type="Rhea" id="RHEA:56712"/>
        <dbReference type="Rhea" id="RHEA-COMP:14679"/>
        <dbReference type="Rhea" id="RHEA-COMP:14680"/>
        <dbReference type="ChEBI" id="CHEBI:15378"/>
        <dbReference type="ChEBI" id="CHEBI:29950"/>
        <dbReference type="ChEBI" id="CHEBI:57685"/>
        <dbReference type="ChEBI" id="CHEBI:64716"/>
        <dbReference type="ChEBI" id="CHEBI:140658"/>
        <dbReference type="EC" id="2.5.1.145"/>
    </reaction>
</comment>
<dbReference type="AlphaFoldDB" id="B5CPS3"/>
<dbReference type="EC" id="2.5.1.145" evidence="7"/>
<keyword evidence="5 7" id="KW-1133">Transmembrane helix</keyword>
<dbReference type="HAMAP" id="MF_01147">
    <property type="entry name" value="Lgt"/>
    <property type="match status" value="1"/>
</dbReference>
<dbReference type="eggNOG" id="COG0682">
    <property type="taxonomic scope" value="Bacteria"/>
</dbReference>
<evidence type="ECO:0000256" key="3">
    <source>
        <dbReference type="ARBA" id="ARBA00022679"/>
    </source>
</evidence>
<evidence type="ECO:0000256" key="6">
    <source>
        <dbReference type="ARBA" id="ARBA00023136"/>
    </source>
</evidence>
<evidence type="ECO:0000256" key="2">
    <source>
        <dbReference type="ARBA" id="ARBA00022475"/>
    </source>
</evidence>
<keyword evidence="4 7" id="KW-0812">Transmembrane</keyword>
<evidence type="ECO:0000313" key="9">
    <source>
        <dbReference type="Proteomes" id="UP000003254"/>
    </source>
</evidence>
<keyword evidence="6 7" id="KW-0472">Membrane</keyword>
<keyword evidence="2 7" id="KW-1003">Cell membrane</keyword>
<comment type="pathway">
    <text evidence="7">Protein modification; lipoprotein biosynthesis (diacylglyceryl transfer).</text>
</comment>
<dbReference type="UniPathway" id="UPA00664"/>
<dbReference type="GO" id="GO:0005886">
    <property type="term" value="C:plasma membrane"/>
    <property type="evidence" value="ECO:0007669"/>
    <property type="project" value="UniProtKB-SubCell"/>
</dbReference>
<feature type="transmembrane region" description="Helical" evidence="7">
    <location>
        <begin position="68"/>
        <end position="88"/>
    </location>
</feature>